<dbReference type="EMBL" id="CM045759">
    <property type="protein sequence ID" value="KAI8017051.1"/>
    <property type="molecule type" value="Genomic_DNA"/>
</dbReference>
<accession>A0ACC0HYI8</accession>
<evidence type="ECO:0000313" key="1">
    <source>
        <dbReference type="EMBL" id="KAI8017051.1"/>
    </source>
</evidence>
<evidence type="ECO:0000313" key="2">
    <source>
        <dbReference type="Proteomes" id="UP001060215"/>
    </source>
</evidence>
<keyword evidence="2" id="KW-1185">Reference proteome</keyword>
<sequence length="269" mass="30062">MFGGQEKNIEGKHWLRGDINVLLLGDLRTTKSQFLKYVEKTGHMAVYTIGKGVSAVGLTAAVHKDPVTREWTLEGGAVVLADKWMCLIDEFDKMNEQDRVGIHEAMKQQGISISKDEIITFLQARCSIIVAANPVGGSFVWDKIWLEADKRKVWTWCKDGKTSLPYLDIIRLLRDYSPLPIAAYQLVISNTFEFIPLVYMCNAGDLVEAVVPFMGESISDGTLAKFLKNPGDRVEVDEPIAQIETDKTSSNLWTRLETPFNSGLSFDVA</sequence>
<protein>
    <submittedName>
        <fullName evidence="1">DNA replication licensing factor MCM2</fullName>
    </submittedName>
</protein>
<reference evidence="1 2" key="1">
    <citation type="journal article" date="2022" name="Plant J.">
        <title>Chromosome-level genome of Camellia lanceoleosa provides a valuable resource for understanding genome evolution and self-incompatibility.</title>
        <authorList>
            <person name="Gong W."/>
            <person name="Xiao S."/>
            <person name="Wang L."/>
            <person name="Liao Z."/>
            <person name="Chang Y."/>
            <person name="Mo W."/>
            <person name="Hu G."/>
            <person name="Li W."/>
            <person name="Zhao G."/>
            <person name="Zhu H."/>
            <person name="Hu X."/>
            <person name="Ji K."/>
            <person name="Xiang X."/>
            <person name="Song Q."/>
            <person name="Yuan D."/>
            <person name="Jin S."/>
            <person name="Zhang L."/>
        </authorList>
    </citation>
    <scope>NUCLEOTIDE SEQUENCE [LARGE SCALE GENOMIC DNA]</scope>
    <source>
        <strain evidence="1">SQ_2022a</strain>
    </source>
</reference>
<dbReference type="Proteomes" id="UP001060215">
    <property type="component" value="Chromosome 2"/>
</dbReference>
<name>A0ACC0HYI8_9ERIC</name>
<organism evidence="1 2">
    <name type="scientific">Camellia lanceoleosa</name>
    <dbReference type="NCBI Taxonomy" id="1840588"/>
    <lineage>
        <taxon>Eukaryota</taxon>
        <taxon>Viridiplantae</taxon>
        <taxon>Streptophyta</taxon>
        <taxon>Embryophyta</taxon>
        <taxon>Tracheophyta</taxon>
        <taxon>Spermatophyta</taxon>
        <taxon>Magnoliopsida</taxon>
        <taxon>eudicotyledons</taxon>
        <taxon>Gunneridae</taxon>
        <taxon>Pentapetalae</taxon>
        <taxon>asterids</taxon>
        <taxon>Ericales</taxon>
        <taxon>Theaceae</taxon>
        <taxon>Camellia</taxon>
    </lineage>
</organism>
<proteinExistence type="predicted"/>
<gene>
    <name evidence="1" type="ORF">LOK49_LG04G00514</name>
</gene>
<comment type="caution">
    <text evidence="1">The sequence shown here is derived from an EMBL/GenBank/DDBJ whole genome shotgun (WGS) entry which is preliminary data.</text>
</comment>